<dbReference type="Proteomes" id="UP001292094">
    <property type="component" value="Unassembled WGS sequence"/>
</dbReference>
<proteinExistence type="predicted"/>
<gene>
    <name evidence="3" type="ORF">Pmani_026966</name>
</gene>
<dbReference type="AlphaFoldDB" id="A0AAE1P583"/>
<accession>A0AAE1P583</accession>
<feature type="region of interest" description="Disordered" evidence="1">
    <location>
        <begin position="90"/>
        <end position="122"/>
    </location>
</feature>
<evidence type="ECO:0000313" key="3">
    <source>
        <dbReference type="EMBL" id="KAK4300892.1"/>
    </source>
</evidence>
<evidence type="ECO:0000313" key="4">
    <source>
        <dbReference type="Proteomes" id="UP001292094"/>
    </source>
</evidence>
<evidence type="ECO:0000256" key="2">
    <source>
        <dbReference type="SAM" id="Phobius"/>
    </source>
</evidence>
<feature type="region of interest" description="Disordered" evidence="1">
    <location>
        <begin position="563"/>
        <end position="584"/>
    </location>
</feature>
<dbReference type="EMBL" id="JAWZYT010002973">
    <property type="protein sequence ID" value="KAK4300892.1"/>
    <property type="molecule type" value="Genomic_DNA"/>
</dbReference>
<organism evidence="3 4">
    <name type="scientific">Petrolisthes manimaculis</name>
    <dbReference type="NCBI Taxonomy" id="1843537"/>
    <lineage>
        <taxon>Eukaryota</taxon>
        <taxon>Metazoa</taxon>
        <taxon>Ecdysozoa</taxon>
        <taxon>Arthropoda</taxon>
        <taxon>Crustacea</taxon>
        <taxon>Multicrustacea</taxon>
        <taxon>Malacostraca</taxon>
        <taxon>Eumalacostraca</taxon>
        <taxon>Eucarida</taxon>
        <taxon>Decapoda</taxon>
        <taxon>Pleocyemata</taxon>
        <taxon>Anomura</taxon>
        <taxon>Galatheoidea</taxon>
        <taxon>Porcellanidae</taxon>
        <taxon>Petrolisthes</taxon>
    </lineage>
</organism>
<keyword evidence="4" id="KW-1185">Reference proteome</keyword>
<protein>
    <submittedName>
        <fullName evidence="3">Uncharacterized protein</fullName>
    </submittedName>
</protein>
<keyword evidence="2" id="KW-0472">Membrane</keyword>
<keyword evidence="2" id="KW-0812">Transmembrane</keyword>
<name>A0AAE1P583_9EUCA</name>
<reference evidence="3" key="1">
    <citation type="submission" date="2023-11" db="EMBL/GenBank/DDBJ databases">
        <title>Genome assemblies of two species of porcelain crab, Petrolisthes cinctipes and Petrolisthes manimaculis (Anomura: Porcellanidae).</title>
        <authorList>
            <person name="Angst P."/>
        </authorList>
    </citation>
    <scope>NUCLEOTIDE SEQUENCE</scope>
    <source>
        <strain evidence="3">PB745_02</strain>
        <tissue evidence="3">Gill</tissue>
    </source>
</reference>
<comment type="caution">
    <text evidence="3">The sequence shown here is derived from an EMBL/GenBank/DDBJ whole genome shotgun (WGS) entry which is preliminary data.</text>
</comment>
<feature type="transmembrane region" description="Helical" evidence="2">
    <location>
        <begin position="39"/>
        <end position="61"/>
    </location>
</feature>
<sequence>MDSDGSDDDGLGWVSSGGTDSSNGGVVVAGWLMDLVPPMMVVLAGSLSGILIMALVVIIIVRRRGSASRGHRQLEQVKLSEEVLGLDSHATDPAATHSQGSSTKEDETQVDDDGGGSECEGVGEGGGGGAGCGGGGGAGGSMGDTASIASCSSEMLTTSSRDSLLASRGVAAGSVLEGGLVGGSSATLPILGVRRLGRETVRHVLRPGLRPLDSSMSTTGSTFHPGVPLASMTHLASMEGVTLATLTDSNPINLGVAGVGGVCGTINLTNNSVCDPTTVAMMPLNVGTCSGSNLGLTVVGAGDPGVSYFGVCGGCGGGVCGGGSGVCNGGMVATEMPSVGVCSAGVMGVADLTSDGKGGVTLLGTTGMGVPGLTTSGINTTGIGVSGLTTAGLIATTVGTTGISLVTTGMDTGAMGTTRLTTTAGMGTTGIGTMGIGTTRMTTSAGMGTMGMGTPRMTTTAGMGTTRMTTAAGMGTTRMTTAAGMGTMGMGTMGMGTPRMTTAGMGMTRMTTAAGMGTTGMSGVMTGQHLEGLSVMAVTDASGQVNPAHLPHLLLGHRVEAPSISQTPSPVPSPRKAPRNPNAL</sequence>
<keyword evidence="2" id="KW-1133">Transmembrane helix</keyword>
<evidence type="ECO:0000256" key="1">
    <source>
        <dbReference type="SAM" id="MobiDB-lite"/>
    </source>
</evidence>